<dbReference type="RefSeq" id="WP_169453244.1">
    <property type="nucleotide sequence ID" value="NZ_CP051774.1"/>
</dbReference>
<reference evidence="3 4" key="1">
    <citation type="submission" date="2020-04" db="EMBL/GenBank/DDBJ databases">
        <title>Luteolibacter sp. G-1-1-1 isolated from soil.</title>
        <authorList>
            <person name="Dahal R.H."/>
        </authorList>
    </citation>
    <scope>NUCLEOTIDE SEQUENCE [LARGE SCALE GENOMIC DNA]</scope>
    <source>
        <strain evidence="3 4">G-1-1-1</strain>
    </source>
</reference>
<keyword evidence="4" id="KW-1185">Reference proteome</keyword>
<evidence type="ECO:0000256" key="2">
    <source>
        <dbReference type="SAM" id="SignalP"/>
    </source>
</evidence>
<organism evidence="3 4">
    <name type="scientific">Luteolibacter luteus</name>
    <dbReference type="NCBI Taxonomy" id="2728835"/>
    <lineage>
        <taxon>Bacteria</taxon>
        <taxon>Pseudomonadati</taxon>
        <taxon>Verrucomicrobiota</taxon>
        <taxon>Verrucomicrobiia</taxon>
        <taxon>Verrucomicrobiales</taxon>
        <taxon>Verrucomicrobiaceae</taxon>
        <taxon>Luteolibacter</taxon>
    </lineage>
</organism>
<keyword evidence="2" id="KW-0732">Signal</keyword>
<dbReference type="AlphaFoldDB" id="A0A858RFV5"/>
<dbReference type="EMBL" id="CP051774">
    <property type="protein sequence ID" value="QJE95023.1"/>
    <property type="molecule type" value="Genomic_DNA"/>
</dbReference>
<sequence length="196" mass="20913">MKIRALSACLGLTLILPACRKPAEVTVDESRDLTMHDEASKLNATSNDRFEEPGTGPFVPGQVPPSWLAQPATSFRLLSYRFGTGGDIAVGMASGSLTDNINRWLGQFALPALSDADVAKLPKDKITGIEGVWVEASGDYAPGMGQPPRPGQALYGFIAADQGRIITVKMTGPAEEVAGQKEALQNFVKTLRQRGE</sequence>
<protein>
    <recommendedName>
        <fullName evidence="5">DUF1795 domain-containing protein</fullName>
    </recommendedName>
</protein>
<proteinExistence type="predicted"/>
<evidence type="ECO:0008006" key="5">
    <source>
        <dbReference type="Google" id="ProtNLM"/>
    </source>
</evidence>
<evidence type="ECO:0000256" key="1">
    <source>
        <dbReference type="SAM" id="MobiDB-lite"/>
    </source>
</evidence>
<evidence type="ECO:0000313" key="4">
    <source>
        <dbReference type="Proteomes" id="UP000501812"/>
    </source>
</evidence>
<dbReference type="Proteomes" id="UP000501812">
    <property type="component" value="Chromosome"/>
</dbReference>
<feature type="region of interest" description="Disordered" evidence="1">
    <location>
        <begin position="43"/>
        <end position="63"/>
    </location>
</feature>
<name>A0A858RFV5_9BACT</name>
<dbReference type="KEGG" id="luo:HHL09_04290"/>
<feature type="signal peptide" evidence="2">
    <location>
        <begin position="1"/>
        <end position="20"/>
    </location>
</feature>
<evidence type="ECO:0000313" key="3">
    <source>
        <dbReference type="EMBL" id="QJE95023.1"/>
    </source>
</evidence>
<accession>A0A858RFV5</accession>
<gene>
    <name evidence="3" type="ORF">HHL09_04290</name>
</gene>
<feature type="chain" id="PRO_5032316904" description="DUF1795 domain-containing protein" evidence="2">
    <location>
        <begin position="21"/>
        <end position="196"/>
    </location>
</feature>